<reference evidence="5 6" key="1">
    <citation type="journal article" date="2007" name="Int. J. Syst. Evol. Microbiol.">
        <title>Paenibacillus ginsengarvi sp. nov., isolated from soil from ginseng cultivation.</title>
        <authorList>
            <person name="Yoon M.H."/>
            <person name="Ten L.N."/>
            <person name="Im W.T."/>
        </authorList>
    </citation>
    <scope>NUCLEOTIDE SEQUENCE [LARGE SCALE GENOMIC DNA]</scope>
    <source>
        <strain evidence="5 6">KCTC 13059</strain>
    </source>
</reference>
<dbReference type="InterPro" id="IPR020476">
    <property type="entry name" value="Nudix_hydrolase"/>
</dbReference>
<dbReference type="AlphaFoldDB" id="A0A3B0BCY6"/>
<dbReference type="EMBL" id="RBAH01000031">
    <property type="protein sequence ID" value="RKN70552.1"/>
    <property type="molecule type" value="Genomic_DNA"/>
</dbReference>
<comment type="cofactor">
    <cofactor evidence="1">
        <name>Mg(2+)</name>
        <dbReference type="ChEBI" id="CHEBI:18420"/>
    </cofactor>
</comment>
<dbReference type="PROSITE" id="PS00893">
    <property type="entry name" value="NUDIX_BOX"/>
    <property type="match status" value="1"/>
</dbReference>
<keyword evidence="6" id="KW-1185">Reference proteome</keyword>
<dbReference type="InterPro" id="IPR015797">
    <property type="entry name" value="NUDIX_hydrolase-like_dom_sf"/>
</dbReference>
<evidence type="ECO:0000256" key="3">
    <source>
        <dbReference type="RuleBase" id="RU003476"/>
    </source>
</evidence>
<dbReference type="PRINTS" id="PR00502">
    <property type="entry name" value="NUDIXFAMILY"/>
</dbReference>
<feature type="domain" description="Nudix hydrolase" evidence="4">
    <location>
        <begin position="12"/>
        <end position="174"/>
    </location>
</feature>
<dbReference type="InterPro" id="IPR020084">
    <property type="entry name" value="NUDIX_hydrolase_CS"/>
</dbReference>
<accession>A0A3B0BCY6</accession>
<evidence type="ECO:0000256" key="2">
    <source>
        <dbReference type="ARBA" id="ARBA00022801"/>
    </source>
</evidence>
<dbReference type="Gene3D" id="3.90.79.10">
    <property type="entry name" value="Nucleoside Triphosphate Pyrophosphohydrolase"/>
    <property type="match status" value="1"/>
</dbReference>
<dbReference type="Proteomes" id="UP000282311">
    <property type="component" value="Unassembled WGS sequence"/>
</dbReference>
<dbReference type="SUPFAM" id="SSF55811">
    <property type="entry name" value="Nudix"/>
    <property type="match status" value="1"/>
</dbReference>
<evidence type="ECO:0000313" key="6">
    <source>
        <dbReference type="Proteomes" id="UP000282311"/>
    </source>
</evidence>
<dbReference type="PANTHER" id="PTHR43046">
    <property type="entry name" value="GDP-MANNOSE MANNOSYL HYDROLASE"/>
    <property type="match status" value="1"/>
</dbReference>
<evidence type="ECO:0000313" key="5">
    <source>
        <dbReference type="EMBL" id="RKN70552.1"/>
    </source>
</evidence>
<dbReference type="InterPro" id="IPR000086">
    <property type="entry name" value="NUDIX_hydrolase_dom"/>
</dbReference>
<dbReference type="PANTHER" id="PTHR43046:SF14">
    <property type="entry name" value="MUTT_NUDIX FAMILY PROTEIN"/>
    <property type="match status" value="1"/>
</dbReference>
<evidence type="ECO:0000256" key="1">
    <source>
        <dbReference type="ARBA" id="ARBA00001946"/>
    </source>
</evidence>
<dbReference type="PROSITE" id="PS51462">
    <property type="entry name" value="NUDIX"/>
    <property type="match status" value="1"/>
</dbReference>
<comment type="caution">
    <text evidence="5">The sequence shown here is derived from an EMBL/GenBank/DDBJ whole genome shotgun (WGS) entry which is preliminary data.</text>
</comment>
<protein>
    <submittedName>
        <fullName evidence="5">NUDIX domain-containing protein</fullName>
    </submittedName>
</protein>
<gene>
    <name evidence="5" type="ORF">D7M11_30235</name>
</gene>
<sequence>MGLARFLFQHIRKRRVKEMAIMTDEKGNVFLEFIRTEEEQLDLASLDAPLTHSLIVVKCQDAFLFMYNKWRSSWELPGGVIEKGETARQCVIRELFEETNQKISIVEFKGLMKFRLQPSYHGPERTEYGALFSGELDVLDAFIENDEAKTITIWDGISDIGEISGIDKKLIEFV</sequence>
<keyword evidence="2 3" id="KW-0378">Hydrolase</keyword>
<proteinExistence type="inferred from homology"/>
<organism evidence="5 6">
    <name type="scientific">Paenibacillus ginsengarvi</name>
    <dbReference type="NCBI Taxonomy" id="400777"/>
    <lineage>
        <taxon>Bacteria</taxon>
        <taxon>Bacillati</taxon>
        <taxon>Bacillota</taxon>
        <taxon>Bacilli</taxon>
        <taxon>Bacillales</taxon>
        <taxon>Paenibacillaceae</taxon>
        <taxon>Paenibacillus</taxon>
    </lineage>
</organism>
<name>A0A3B0BCY6_9BACL</name>
<comment type="similarity">
    <text evidence="3">Belongs to the Nudix hydrolase family.</text>
</comment>
<dbReference type="Pfam" id="PF00293">
    <property type="entry name" value="NUDIX"/>
    <property type="match status" value="1"/>
</dbReference>
<dbReference type="GO" id="GO:0016787">
    <property type="term" value="F:hydrolase activity"/>
    <property type="evidence" value="ECO:0007669"/>
    <property type="project" value="UniProtKB-KW"/>
</dbReference>
<evidence type="ECO:0000259" key="4">
    <source>
        <dbReference type="PROSITE" id="PS51462"/>
    </source>
</evidence>